<dbReference type="Pfam" id="PF02880">
    <property type="entry name" value="PGM_PMM_III"/>
    <property type="match status" value="1"/>
</dbReference>
<feature type="domain" description="Alpha-D-phosphohexomutase alpha/beta/alpha" evidence="9">
    <location>
        <begin position="157"/>
        <end position="253"/>
    </location>
</feature>
<dbReference type="SUPFAM" id="SSF53738">
    <property type="entry name" value="Phosphoglucomutase, first 3 domains"/>
    <property type="match status" value="3"/>
</dbReference>
<dbReference type="RefSeq" id="WP_189417895.1">
    <property type="nucleotide sequence ID" value="NZ_BMYZ01000001.1"/>
</dbReference>
<keyword evidence="2 6" id="KW-0597">Phosphoprotein</keyword>
<evidence type="ECO:0000256" key="5">
    <source>
        <dbReference type="ARBA" id="ARBA00023235"/>
    </source>
</evidence>
<evidence type="ECO:0000259" key="7">
    <source>
        <dbReference type="Pfam" id="PF00408"/>
    </source>
</evidence>
<evidence type="ECO:0000259" key="8">
    <source>
        <dbReference type="Pfam" id="PF02878"/>
    </source>
</evidence>
<dbReference type="InterPro" id="IPR016055">
    <property type="entry name" value="A-D-PHexomutase_a/b/a-I/II/III"/>
</dbReference>
<dbReference type="InterPro" id="IPR005841">
    <property type="entry name" value="Alpha-D-phosphohexomutase_SF"/>
</dbReference>
<feature type="active site" description="Phosphoserine intermediate" evidence="6">
    <location>
        <position position="103"/>
    </location>
</feature>
<evidence type="ECO:0000256" key="6">
    <source>
        <dbReference type="HAMAP-Rule" id="MF_01554"/>
    </source>
</evidence>
<comment type="cofactor">
    <cofactor evidence="6">
        <name>Mg(2+)</name>
        <dbReference type="ChEBI" id="CHEBI:18420"/>
    </cofactor>
    <text evidence="6">Binds 1 Mg(2+) ion per subunit.</text>
</comment>
<evidence type="ECO:0000313" key="12">
    <source>
        <dbReference type="Proteomes" id="UP000619761"/>
    </source>
</evidence>
<proteinExistence type="inferred from homology"/>
<evidence type="ECO:0000256" key="4">
    <source>
        <dbReference type="ARBA" id="ARBA00022842"/>
    </source>
</evidence>
<protein>
    <recommendedName>
        <fullName evidence="6">Phosphoglucosamine mutase</fullName>
        <ecNumber evidence="6">5.4.2.10</ecNumber>
    </recommendedName>
</protein>
<dbReference type="Proteomes" id="UP000619761">
    <property type="component" value="Unassembled WGS sequence"/>
</dbReference>
<name>A0ABQ3B4H7_9GAMM</name>
<dbReference type="InterPro" id="IPR050060">
    <property type="entry name" value="Phosphoglucosamine_mutase"/>
</dbReference>
<feature type="binding site" evidence="6">
    <location>
        <position position="240"/>
    </location>
    <ligand>
        <name>Mg(2+)</name>
        <dbReference type="ChEBI" id="CHEBI:18420"/>
    </ligand>
</feature>
<organism evidence="11 12">
    <name type="scientific">Cellvibrio zantedeschiae</name>
    <dbReference type="NCBI Taxonomy" id="1237077"/>
    <lineage>
        <taxon>Bacteria</taxon>
        <taxon>Pseudomonadati</taxon>
        <taxon>Pseudomonadota</taxon>
        <taxon>Gammaproteobacteria</taxon>
        <taxon>Cellvibrionales</taxon>
        <taxon>Cellvibrionaceae</taxon>
        <taxon>Cellvibrio</taxon>
    </lineage>
</organism>
<feature type="binding site" evidence="6">
    <location>
        <position position="242"/>
    </location>
    <ligand>
        <name>Mg(2+)</name>
        <dbReference type="ChEBI" id="CHEBI:18420"/>
    </ligand>
</feature>
<dbReference type="NCBIfam" id="TIGR01455">
    <property type="entry name" value="glmM"/>
    <property type="match status" value="1"/>
</dbReference>
<comment type="caution">
    <text evidence="11">The sequence shown here is derived from an EMBL/GenBank/DDBJ whole genome shotgun (WGS) entry which is preliminary data.</text>
</comment>
<dbReference type="Pfam" id="PF02879">
    <property type="entry name" value="PGM_PMM_II"/>
    <property type="match status" value="1"/>
</dbReference>
<comment type="function">
    <text evidence="6">Catalyzes the conversion of glucosamine-6-phosphate to glucosamine-1-phosphate.</text>
</comment>
<dbReference type="InterPro" id="IPR036900">
    <property type="entry name" value="A-D-PHexomutase_C_sf"/>
</dbReference>
<dbReference type="InterPro" id="IPR005846">
    <property type="entry name" value="A-D-PHexomutase_a/b/a-III"/>
</dbReference>
<dbReference type="InterPro" id="IPR005843">
    <property type="entry name" value="A-D-PHexomutase_C"/>
</dbReference>
<comment type="catalytic activity">
    <reaction evidence="6">
        <text>alpha-D-glucosamine 1-phosphate = D-glucosamine 6-phosphate</text>
        <dbReference type="Rhea" id="RHEA:23424"/>
        <dbReference type="ChEBI" id="CHEBI:58516"/>
        <dbReference type="ChEBI" id="CHEBI:58725"/>
        <dbReference type="EC" id="5.4.2.10"/>
    </reaction>
</comment>
<keyword evidence="12" id="KW-1185">Reference proteome</keyword>
<dbReference type="EC" id="5.4.2.10" evidence="6"/>
<gene>
    <name evidence="6 11" type="primary">glmM</name>
    <name evidence="11" type="ORF">GCM10011613_19410</name>
</gene>
<dbReference type="Pfam" id="PF00408">
    <property type="entry name" value="PGM_PMM_IV"/>
    <property type="match status" value="1"/>
</dbReference>
<evidence type="ECO:0000259" key="9">
    <source>
        <dbReference type="Pfam" id="PF02879"/>
    </source>
</evidence>
<feature type="binding site" evidence="6">
    <location>
        <position position="244"/>
    </location>
    <ligand>
        <name>Mg(2+)</name>
        <dbReference type="ChEBI" id="CHEBI:18420"/>
    </ligand>
</feature>
<evidence type="ECO:0000256" key="1">
    <source>
        <dbReference type="ARBA" id="ARBA00010231"/>
    </source>
</evidence>
<feature type="binding site" description="via phosphate group" evidence="6">
    <location>
        <position position="103"/>
    </location>
    <ligand>
        <name>Mg(2+)</name>
        <dbReference type="ChEBI" id="CHEBI:18420"/>
    </ligand>
</feature>
<keyword evidence="3 6" id="KW-0479">Metal-binding</keyword>
<evidence type="ECO:0000256" key="3">
    <source>
        <dbReference type="ARBA" id="ARBA00022723"/>
    </source>
</evidence>
<dbReference type="InterPro" id="IPR006352">
    <property type="entry name" value="GlmM_bact"/>
</dbReference>
<dbReference type="HAMAP" id="MF_01554_B">
    <property type="entry name" value="GlmM_B"/>
    <property type="match status" value="1"/>
</dbReference>
<keyword evidence="5 6" id="KW-0413">Isomerase</keyword>
<feature type="domain" description="Alpha-D-phosphohexomutase C-terminal" evidence="7">
    <location>
        <begin position="372"/>
        <end position="438"/>
    </location>
</feature>
<dbReference type="Pfam" id="PF02878">
    <property type="entry name" value="PGM_PMM_I"/>
    <property type="match status" value="1"/>
</dbReference>
<dbReference type="CDD" id="cd05802">
    <property type="entry name" value="GlmM"/>
    <property type="match status" value="1"/>
</dbReference>
<keyword evidence="4 6" id="KW-0460">Magnesium</keyword>
<dbReference type="PANTHER" id="PTHR42946:SF1">
    <property type="entry name" value="PHOSPHOGLUCOMUTASE (ALPHA-D-GLUCOSE-1,6-BISPHOSPHATE-DEPENDENT)"/>
    <property type="match status" value="1"/>
</dbReference>
<sequence>MSRKYFGTDGIRGLVGEAPITPDFMLKLGWAAGRVLMDRFDGSNLILIGKDTRISGYMFESALQAGLINAGVDVGLLGPMPTPGVAYLTRTFQAQAGIVISASHNSYVDNGIKFFGGNGTKLPDELERLIEEELEKPMTTAEKLGKARRIGDASGRYIEFCKGTMPWGFNLKGLQIVLDCAHGATYNIAPDVFSELGAKIIPMFVEPNGTNINRSCGSTKPEALQEKVIEVGADLGIAFDGDGDRVVFVDHKGEIVDGDELLYIIARYQQEYAGGCDGVVGTLMSNFGFELGLKKLGVPFARAKVGDRYVIEMMRQNGWRLGGENSGHIVCSNVTTTGDGIISALQVLLAVTTFGESLYKIKKGMNKMPQVMINVHMAKRVDLSSDQTVQSAVKATEEKLAGTGRVLLRPSGTEPVVRVMVEGEDKKQVKELAQELAKTVELALS</sequence>
<dbReference type="Gene3D" id="3.40.120.10">
    <property type="entry name" value="Alpha-D-Glucose-1,6-Bisphosphate, subunit A, domain 3"/>
    <property type="match status" value="3"/>
</dbReference>
<dbReference type="EMBL" id="BMYZ01000001">
    <property type="protein sequence ID" value="GGY74177.1"/>
    <property type="molecule type" value="Genomic_DNA"/>
</dbReference>
<accession>A0ABQ3B4H7</accession>
<dbReference type="PANTHER" id="PTHR42946">
    <property type="entry name" value="PHOSPHOHEXOSE MUTASE"/>
    <property type="match status" value="1"/>
</dbReference>
<evidence type="ECO:0000313" key="11">
    <source>
        <dbReference type="EMBL" id="GGY74177.1"/>
    </source>
</evidence>
<dbReference type="InterPro" id="IPR005845">
    <property type="entry name" value="A-D-PHexomutase_a/b/a-II"/>
</dbReference>
<dbReference type="InterPro" id="IPR005844">
    <property type="entry name" value="A-D-PHexomutase_a/b/a-I"/>
</dbReference>
<dbReference type="SUPFAM" id="SSF55957">
    <property type="entry name" value="Phosphoglucomutase, C-terminal domain"/>
    <property type="match status" value="1"/>
</dbReference>
<dbReference type="PRINTS" id="PR00509">
    <property type="entry name" value="PGMPMM"/>
</dbReference>
<dbReference type="Gene3D" id="3.30.310.50">
    <property type="entry name" value="Alpha-D-phosphohexomutase, C-terminal domain"/>
    <property type="match status" value="1"/>
</dbReference>
<dbReference type="NCBIfam" id="NF008139">
    <property type="entry name" value="PRK10887.1"/>
    <property type="match status" value="1"/>
</dbReference>
<comment type="PTM">
    <text evidence="6">Activated by phosphorylation.</text>
</comment>
<reference evidence="12" key="1">
    <citation type="journal article" date="2019" name="Int. J. Syst. Evol. Microbiol.">
        <title>The Global Catalogue of Microorganisms (GCM) 10K type strain sequencing project: providing services to taxonomists for standard genome sequencing and annotation.</title>
        <authorList>
            <consortium name="The Broad Institute Genomics Platform"/>
            <consortium name="The Broad Institute Genome Sequencing Center for Infectious Disease"/>
            <person name="Wu L."/>
            <person name="Ma J."/>
        </authorList>
    </citation>
    <scope>NUCLEOTIDE SEQUENCE [LARGE SCALE GENOMIC DNA]</scope>
    <source>
        <strain evidence="12">KCTC 32239</strain>
    </source>
</reference>
<feature type="domain" description="Alpha-D-phosphohexomutase alpha/beta/alpha" evidence="10">
    <location>
        <begin position="257"/>
        <end position="362"/>
    </location>
</feature>
<comment type="similarity">
    <text evidence="1 6">Belongs to the phosphohexose mutase family.</text>
</comment>
<feature type="modified residue" description="Phosphoserine" evidence="6">
    <location>
        <position position="103"/>
    </location>
</feature>
<evidence type="ECO:0000259" key="10">
    <source>
        <dbReference type="Pfam" id="PF02880"/>
    </source>
</evidence>
<feature type="domain" description="Alpha-D-phosphohexomutase alpha/beta/alpha" evidence="8">
    <location>
        <begin position="3"/>
        <end position="137"/>
    </location>
</feature>
<evidence type="ECO:0000256" key="2">
    <source>
        <dbReference type="ARBA" id="ARBA00022553"/>
    </source>
</evidence>